<keyword evidence="3" id="KW-1185">Reference proteome</keyword>
<feature type="chain" id="PRO_5018699377" description="CARDB domain-containing protein" evidence="1">
    <location>
        <begin position="21"/>
        <end position="570"/>
    </location>
</feature>
<sequence>MSKQYITILFLLMTFTISHAQQKVIPKKQKKEAHEMVVERERPVEWSKLVLGGRFMDRFLPMPDLGGITSNTWGAPNVIPRDSNNGVESPRWSYWGGNTLQEKEDGKYHLFVCRWPETAEKGHMAYHNSRVVHGVSESPFGPFKIQSEVGHGHNPTWYRTKEGRYVLYVIDKYYVARHINGPWQEGQFEFDKRDRKTSNASNFMHNCTFAQREDGSFLMVNRHGYTWFSKDGLSTWNMVGEKSVYPPVEGKYEDPVIWKDSVQYHLIVNDWLGRIAWYLRSKNGVNWKVEPGEAYMPGISVHENGLKEDWHKYERIRMLQDDKGRAIAANFAVIDTLKYEDLPNDNHSSKLIVVPLVKDKLLSVLNKKKITSKTKEIRVKIEAERDFNPQADIDLNSLRFGASEQVNYGQGSKIKRTEKSGDDLILIFDGKGNGLTNDNFAGKLLGKEKNGKLLFGYTRLPEVKYIEPILSARSPVFKKTVKGYDIEVIVENFGQVASSDAEIRLTLPIDGKEIEIAAGKLEPIQPFEESTVSLSSKAKLKKGTSYSIKSTIILDGSHTVNFTKTITLKE</sequence>
<dbReference type="Gene3D" id="2.115.10.20">
    <property type="entry name" value="Glycosyl hydrolase domain, family 43"/>
    <property type="match status" value="1"/>
</dbReference>
<comment type="caution">
    <text evidence="2">The sequence shown here is derived from an EMBL/GenBank/DDBJ whole genome shotgun (WGS) entry which is preliminary data.</text>
</comment>
<gene>
    <name evidence="2" type="ORF">EHW67_08905</name>
</gene>
<dbReference type="EMBL" id="RQPJ01000003">
    <property type="protein sequence ID" value="RTE54035.1"/>
    <property type="molecule type" value="Genomic_DNA"/>
</dbReference>
<keyword evidence="1" id="KW-0732">Signal</keyword>
<dbReference type="SUPFAM" id="SSF75005">
    <property type="entry name" value="Arabinanase/levansucrase/invertase"/>
    <property type="match status" value="1"/>
</dbReference>
<evidence type="ECO:0000313" key="3">
    <source>
        <dbReference type="Proteomes" id="UP000267585"/>
    </source>
</evidence>
<dbReference type="CDD" id="cd08994">
    <property type="entry name" value="GH43_62_32_68_117_130-like"/>
    <property type="match status" value="1"/>
</dbReference>
<evidence type="ECO:0000313" key="2">
    <source>
        <dbReference type="EMBL" id="RTE54035.1"/>
    </source>
</evidence>
<reference evidence="2 3" key="1">
    <citation type="submission" date="2018-11" db="EMBL/GenBank/DDBJ databases">
        <title>Arenibacter aquaticus sp.nov., a marine bacterium isolated from surface seawater in the South China Sea.</title>
        <authorList>
            <person name="Guo J."/>
            <person name="Sun J."/>
        </authorList>
    </citation>
    <scope>NUCLEOTIDE SEQUENCE [LARGE SCALE GENOMIC DNA]</scope>
    <source>
        <strain evidence="2 3">GUO666</strain>
    </source>
</reference>
<dbReference type="OrthoDB" id="9794572at2"/>
<proteinExistence type="predicted"/>
<protein>
    <recommendedName>
        <fullName evidence="4">CARDB domain-containing protein</fullName>
    </recommendedName>
</protein>
<organism evidence="2 3">
    <name type="scientific">Arenibacter aquaticus</name>
    <dbReference type="NCBI Taxonomy" id="2489054"/>
    <lineage>
        <taxon>Bacteria</taxon>
        <taxon>Pseudomonadati</taxon>
        <taxon>Bacteroidota</taxon>
        <taxon>Flavobacteriia</taxon>
        <taxon>Flavobacteriales</taxon>
        <taxon>Flavobacteriaceae</taxon>
        <taxon>Arenibacter</taxon>
    </lineage>
</organism>
<name>A0A3S0AEX8_9FLAO</name>
<accession>A0A3S0AEX8</accession>
<dbReference type="AlphaFoldDB" id="A0A3S0AEX8"/>
<dbReference type="RefSeq" id="WP_126162023.1">
    <property type="nucleotide sequence ID" value="NZ_RQPJ01000003.1"/>
</dbReference>
<dbReference type="InterPro" id="IPR023296">
    <property type="entry name" value="Glyco_hydro_beta-prop_sf"/>
</dbReference>
<dbReference type="Proteomes" id="UP000267585">
    <property type="component" value="Unassembled WGS sequence"/>
</dbReference>
<feature type="signal peptide" evidence="1">
    <location>
        <begin position="1"/>
        <end position="20"/>
    </location>
</feature>
<evidence type="ECO:0000256" key="1">
    <source>
        <dbReference type="SAM" id="SignalP"/>
    </source>
</evidence>
<evidence type="ECO:0008006" key="4">
    <source>
        <dbReference type="Google" id="ProtNLM"/>
    </source>
</evidence>